<evidence type="ECO:0000313" key="3">
    <source>
        <dbReference type="Proteomes" id="UP001204562"/>
    </source>
</evidence>
<dbReference type="RefSeq" id="WP_050616932.1">
    <property type="nucleotide sequence ID" value="NZ_JALEQM010000119.1"/>
</dbReference>
<dbReference type="InterPro" id="IPR038765">
    <property type="entry name" value="Papain-like_cys_pep_sf"/>
</dbReference>
<evidence type="ECO:0000313" key="2">
    <source>
        <dbReference type="EMBL" id="MCQ4768968.1"/>
    </source>
</evidence>
<proteinExistence type="predicted"/>
<evidence type="ECO:0000256" key="1">
    <source>
        <dbReference type="SAM" id="SignalP"/>
    </source>
</evidence>
<dbReference type="InterPro" id="IPR022118">
    <property type="entry name" value="Peptidase_C70_AvrRpt2"/>
</dbReference>
<sequence>MKKTVTLAVATAALLAMLAGCATTGGAATPGAAEPSLADANPKKSTENFTDEMKIPYAIDLSPDDGADSVERAGDHADSPYFAHPDVYHLESTDTLTVLTHFRTMQQTSEWACGVTSALMVLDWYDRLDDWNEETLAALRHSLDGTELEGYPGTTLKQALDIFDGVGGFTYTTTLEQPDIWMEDIQAWLAEGTPVMVCWNDWGGHWQVIVGYDTMGTETQQDDVFLVADPYDTTDHNQDGYGVYPAERFLYNFSMYDSFPEEEGGNDMLYIAAKPAE</sequence>
<gene>
    <name evidence="2" type="ORF">NE579_00615</name>
</gene>
<protein>
    <submittedName>
        <fullName evidence="2">C39 family peptidase</fullName>
    </submittedName>
</protein>
<organism evidence="2 3">
    <name type="scientific">Intestinimonas massiliensis</name>
    <name type="common">ex Afouda et al. 2020</name>
    <dbReference type="NCBI Taxonomy" id="1673721"/>
    <lineage>
        <taxon>Bacteria</taxon>
        <taxon>Bacillati</taxon>
        <taxon>Bacillota</taxon>
        <taxon>Clostridia</taxon>
        <taxon>Eubacteriales</taxon>
        <taxon>Intestinimonas</taxon>
    </lineage>
</organism>
<dbReference type="Gene3D" id="3.90.70.10">
    <property type="entry name" value="Cysteine proteinases"/>
    <property type="match status" value="1"/>
</dbReference>
<dbReference type="Proteomes" id="UP001204562">
    <property type="component" value="Unassembled WGS sequence"/>
</dbReference>
<dbReference type="PROSITE" id="PS51257">
    <property type="entry name" value="PROKAR_LIPOPROTEIN"/>
    <property type="match status" value="1"/>
</dbReference>
<keyword evidence="1" id="KW-0732">Signal</keyword>
<accession>A0AAW5JI02</accession>
<feature type="chain" id="PRO_5043666579" evidence="1">
    <location>
        <begin position="28"/>
        <end position="277"/>
    </location>
</feature>
<reference evidence="2" key="1">
    <citation type="submission" date="2022-06" db="EMBL/GenBank/DDBJ databases">
        <title>Isolation of gut microbiota from human fecal samples.</title>
        <authorList>
            <person name="Pamer E.G."/>
            <person name="Barat B."/>
            <person name="Waligurski E."/>
            <person name="Medina S."/>
            <person name="Paddock L."/>
            <person name="Mostad J."/>
        </authorList>
    </citation>
    <scope>NUCLEOTIDE SEQUENCE</scope>
    <source>
        <strain evidence="2">DFI.9.91</strain>
    </source>
</reference>
<name>A0AAW5JI02_9FIRM</name>
<comment type="caution">
    <text evidence="2">The sequence shown here is derived from an EMBL/GenBank/DDBJ whole genome shotgun (WGS) entry which is preliminary data.</text>
</comment>
<feature type="signal peptide" evidence="1">
    <location>
        <begin position="1"/>
        <end position="27"/>
    </location>
</feature>
<dbReference type="Pfam" id="PF12385">
    <property type="entry name" value="Peptidase_C70"/>
    <property type="match status" value="1"/>
</dbReference>
<dbReference type="EMBL" id="JANFYS010000001">
    <property type="protein sequence ID" value="MCQ4768968.1"/>
    <property type="molecule type" value="Genomic_DNA"/>
</dbReference>
<dbReference type="SUPFAM" id="SSF54001">
    <property type="entry name" value="Cysteine proteinases"/>
    <property type="match status" value="1"/>
</dbReference>
<dbReference type="AlphaFoldDB" id="A0AAW5JI02"/>